<accession>A0A7J8JE39</accession>
<organism evidence="1 2">
    <name type="scientific">Rousettus aegyptiacus</name>
    <name type="common">Egyptian fruit bat</name>
    <name type="synonym">Pteropus aegyptiacus</name>
    <dbReference type="NCBI Taxonomy" id="9407"/>
    <lineage>
        <taxon>Eukaryota</taxon>
        <taxon>Metazoa</taxon>
        <taxon>Chordata</taxon>
        <taxon>Craniata</taxon>
        <taxon>Vertebrata</taxon>
        <taxon>Euteleostomi</taxon>
        <taxon>Mammalia</taxon>
        <taxon>Eutheria</taxon>
        <taxon>Laurasiatheria</taxon>
        <taxon>Chiroptera</taxon>
        <taxon>Yinpterochiroptera</taxon>
        <taxon>Pteropodoidea</taxon>
        <taxon>Pteropodidae</taxon>
        <taxon>Rousettinae</taxon>
        <taxon>Rousettus</taxon>
    </lineage>
</organism>
<dbReference type="EMBL" id="JACASE010000002">
    <property type="protein sequence ID" value="KAF6495156.1"/>
    <property type="molecule type" value="Genomic_DNA"/>
</dbReference>
<protein>
    <submittedName>
        <fullName evidence="1">Host cell factor C2</fullName>
    </submittedName>
</protein>
<dbReference type="AlphaFoldDB" id="A0A7J8JE39"/>
<keyword evidence="2" id="KW-1185">Reference proteome</keyword>
<dbReference type="Proteomes" id="UP000593571">
    <property type="component" value="Unassembled WGS sequence"/>
</dbReference>
<reference evidence="1 2" key="1">
    <citation type="journal article" date="2020" name="Nature">
        <title>Six reference-quality genomes reveal evolution of bat adaptations.</title>
        <authorList>
            <person name="Jebb D."/>
            <person name="Huang Z."/>
            <person name="Pippel M."/>
            <person name="Hughes G.M."/>
            <person name="Lavrichenko K."/>
            <person name="Devanna P."/>
            <person name="Winkler S."/>
            <person name="Jermiin L.S."/>
            <person name="Skirmuntt E.C."/>
            <person name="Katzourakis A."/>
            <person name="Burkitt-Gray L."/>
            <person name="Ray D.A."/>
            <person name="Sullivan K.A.M."/>
            <person name="Roscito J.G."/>
            <person name="Kirilenko B.M."/>
            <person name="Davalos L.M."/>
            <person name="Corthals A.P."/>
            <person name="Power M.L."/>
            <person name="Jones G."/>
            <person name="Ransome R.D."/>
            <person name="Dechmann D.K.N."/>
            <person name="Locatelli A.G."/>
            <person name="Puechmaille S.J."/>
            <person name="Fedrigo O."/>
            <person name="Jarvis E.D."/>
            <person name="Hiller M."/>
            <person name="Vernes S.C."/>
            <person name="Myers E.W."/>
            <person name="Teeling E.C."/>
        </authorList>
    </citation>
    <scope>NUCLEOTIDE SEQUENCE [LARGE SCALE GENOMIC DNA]</scope>
    <source>
        <strain evidence="1">MRouAeg1</strain>
        <tissue evidence="1">Muscle</tissue>
    </source>
</reference>
<name>A0A7J8JE39_ROUAE</name>
<evidence type="ECO:0000313" key="2">
    <source>
        <dbReference type="Proteomes" id="UP000593571"/>
    </source>
</evidence>
<proteinExistence type="predicted"/>
<evidence type="ECO:0000313" key="1">
    <source>
        <dbReference type="EMBL" id="KAF6495156.1"/>
    </source>
</evidence>
<comment type="caution">
    <text evidence="1">The sequence shown here is derived from an EMBL/GenBank/DDBJ whole genome shotgun (WGS) entry which is preliminary data.</text>
</comment>
<gene>
    <name evidence="1" type="ORF">HJG63_006149</name>
</gene>
<sequence>MHILIIHPDLPLCSEYQQRMKRDMDQLHKFGGFKRKNLIAKDQVLFISYIVTHCLDQMKDISEIHLYATWRDT</sequence>